<dbReference type="RefSeq" id="WP_356669793.1">
    <property type="nucleotide sequence ID" value="NZ_JBEXEF010000012.1"/>
</dbReference>
<dbReference type="PANTHER" id="PTHR11472">
    <property type="entry name" value="DNA REPAIR DEAD HELICASE RAD3/XP-D SUBFAMILY MEMBER"/>
    <property type="match status" value="1"/>
</dbReference>
<dbReference type="InterPro" id="IPR027417">
    <property type="entry name" value="P-loop_NTPase"/>
</dbReference>
<feature type="domain" description="Helicase ATP-binding" evidence="8">
    <location>
        <begin position="11"/>
        <end position="296"/>
    </location>
</feature>
<evidence type="ECO:0000256" key="2">
    <source>
        <dbReference type="ARBA" id="ARBA00022741"/>
    </source>
</evidence>
<evidence type="ECO:0000256" key="3">
    <source>
        <dbReference type="ARBA" id="ARBA00022801"/>
    </source>
</evidence>
<evidence type="ECO:0000313" key="9">
    <source>
        <dbReference type="EMBL" id="MET8435768.1"/>
    </source>
</evidence>
<dbReference type="InterPro" id="IPR014013">
    <property type="entry name" value="Helic_SF1/SF2_ATP-bd_DinG/Rad3"/>
</dbReference>
<keyword evidence="3 9" id="KW-0378">Hydrolase</keyword>
<evidence type="ECO:0000256" key="6">
    <source>
        <dbReference type="ARBA" id="ARBA00044969"/>
    </source>
</evidence>
<comment type="caution">
    <text evidence="9">The sequence shown here is derived from an EMBL/GenBank/DDBJ whole genome shotgun (WGS) entry which is preliminary data.</text>
</comment>
<keyword evidence="4" id="KW-0067">ATP-binding</keyword>
<dbReference type="PROSITE" id="PS51193">
    <property type="entry name" value="HELICASE_ATP_BIND_2"/>
    <property type="match status" value="1"/>
</dbReference>
<gene>
    <name evidence="9" type="ORF">ABZV61_23860</name>
</gene>
<comment type="catalytic activity">
    <reaction evidence="7">
        <text>ATP + H2O = ADP + phosphate + H(+)</text>
        <dbReference type="Rhea" id="RHEA:13065"/>
        <dbReference type="ChEBI" id="CHEBI:15377"/>
        <dbReference type="ChEBI" id="CHEBI:15378"/>
        <dbReference type="ChEBI" id="CHEBI:30616"/>
        <dbReference type="ChEBI" id="CHEBI:43474"/>
        <dbReference type="ChEBI" id="CHEBI:456216"/>
        <dbReference type="EC" id="5.6.2.3"/>
    </reaction>
</comment>
<comment type="similarity">
    <text evidence="5">Belongs to the helicase family. DinG subfamily.</text>
</comment>
<evidence type="ECO:0000259" key="8">
    <source>
        <dbReference type="PROSITE" id="PS51193"/>
    </source>
</evidence>
<dbReference type="InterPro" id="IPR045028">
    <property type="entry name" value="DinG/Rad3-like"/>
</dbReference>
<dbReference type="InterPro" id="IPR011545">
    <property type="entry name" value="DEAD/DEAH_box_helicase_dom"/>
</dbReference>
<dbReference type="InterPro" id="IPR014001">
    <property type="entry name" value="Helicase_ATP-bd"/>
</dbReference>
<organism evidence="9 10">
    <name type="scientific">Streptomyces sp. 900116325</name>
    <dbReference type="NCBI Taxonomy" id="3154295"/>
    <lineage>
        <taxon>Bacteria</taxon>
        <taxon>Bacillati</taxon>
        <taxon>Actinomycetota</taxon>
        <taxon>Actinomycetes</taxon>
        <taxon>Kitasatosporales</taxon>
        <taxon>Streptomycetaceae</taxon>
        <taxon>Streptomyces</taxon>
    </lineage>
</organism>
<dbReference type="SUPFAM" id="SSF52540">
    <property type="entry name" value="P-loop containing nucleoside triphosphate hydrolases"/>
    <property type="match status" value="1"/>
</dbReference>
<proteinExistence type="inferred from homology"/>
<keyword evidence="10" id="KW-1185">Reference proteome</keyword>
<evidence type="ECO:0000256" key="7">
    <source>
        <dbReference type="ARBA" id="ARBA00048954"/>
    </source>
</evidence>
<dbReference type="Pfam" id="PF13307">
    <property type="entry name" value="Helicase_C_2"/>
    <property type="match status" value="1"/>
</dbReference>
<dbReference type="Proteomes" id="UP001550044">
    <property type="component" value="Unassembled WGS sequence"/>
</dbReference>
<evidence type="ECO:0000256" key="4">
    <source>
        <dbReference type="ARBA" id="ARBA00022840"/>
    </source>
</evidence>
<name>A0ABV2UD76_9ACTN</name>
<evidence type="ECO:0000313" key="10">
    <source>
        <dbReference type="Proteomes" id="UP001550044"/>
    </source>
</evidence>
<dbReference type="GO" id="GO:0003678">
    <property type="term" value="F:DNA helicase activity"/>
    <property type="evidence" value="ECO:0007669"/>
    <property type="project" value="UniProtKB-EC"/>
</dbReference>
<accession>A0ABV2UD76</accession>
<dbReference type="InterPro" id="IPR006555">
    <property type="entry name" value="ATP-dep_Helicase_C"/>
</dbReference>
<keyword evidence="9" id="KW-0347">Helicase</keyword>
<dbReference type="EMBL" id="JBEXIP010000020">
    <property type="protein sequence ID" value="MET8435768.1"/>
    <property type="molecule type" value="Genomic_DNA"/>
</dbReference>
<dbReference type="Gene3D" id="3.40.50.300">
    <property type="entry name" value="P-loop containing nucleotide triphosphate hydrolases"/>
    <property type="match status" value="2"/>
</dbReference>
<dbReference type="SMART" id="SM00487">
    <property type="entry name" value="DEXDc"/>
    <property type="match status" value="1"/>
</dbReference>
<dbReference type="SMART" id="SM00491">
    <property type="entry name" value="HELICc2"/>
    <property type="match status" value="1"/>
</dbReference>
<sequence length="656" mass="70256">MTKPSLPELLHAAVTAVGGTERPGQAAMAEAVAEAVDDNSHLLVQAGTGTGKSLGYLVPALAHGERVVVATATLALQRQLVERDLPRTVDALHPLLRRRPQFAMLKGRSNYLCLHRLHEGVPQEEEEGLFDQFEAAAPSSKLGQDLLRLRDWSDETESGDRDDLTPGVSDRAWAQVSVSSRECLGASKCAYGAECFAEMARERAKLADVVVTNHALLAIDAIEGAPVLPQHEVLIVDEAHELVSRVTGVATGELTPGQVNRAVRRAAKLVNEKAADALQTASEGFERVMELALPGRLEEVPEDLGYALMALRDAARTVISALGSTRDKSVQDEDAVRKQALASVETIHGVAERITEGSEYDVVWYERHDRFGASVRVAPLSVSGLLREKLFADRSVVLTSATLKLGGDFNGVGASLGLAPEGTAGDDIPQWKGLDVGSPFDYPRQGILYVARHLATPGRESSRSDMLDELSELVEAAGGRTLGLFSSMRAAQAAAEELRGRLDKPILLQGEETLGELIKNFAADPETCLFGTLSLWQGVDVPGASCQLVIMDRIPFPRPDDPLMSARQKAVEEAGGNGFMAVAATHAALLMAQGAGRLVRATGDKGVVAVLDPRLANARYGSYLRASLPDFWYTTDRNQARRSLAAIDAAAKADAH</sequence>
<reference evidence="9 10" key="1">
    <citation type="submission" date="2024-06" db="EMBL/GenBank/DDBJ databases">
        <title>The Natural Products Discovery Center: Release of the First 8490 Sequenced Strains for Exploring Actinobacteria Biosynthetic Diversity.</title>
        <authorList>
            <person name="Kalkreuter E."/>
            <person name="Kautsar S.A."/>
            <person name="Yang D."/>
            <person name="Bader C.D."/>
            <person name="Teijaro C.N."/>
            <person name="Fluegel L."/>
            <person name="Davis C.M."/>
            <person name="Simpson J.R."/>
            <person name="Lauterbach L."/>
            <person name="Steele A.D."/>
            <person name="Gui C."/>
            <person name="Meng S."/>
            <person name="Li G."/>
            <person name="Viehrig K."/>
            <person name="Ye F."/>
            <person name="Su P."/>
            <person name="Kiefer A.F."/>
            <person name="Nichols A."/>
            <person name="Cepeda A.J."/>
            <person name="Yan W."/>
            <person name="Fan B."/>
            <person name="Jiang Y."/>
            <person name="Adhikari A."/>
            <person name="Zheng C.-J."/>
            <person name="Schuster L."/>
            <person name="Cowan T.M."/>
            <person name="Smanski M.J."/>
            <person name="Chevrette M.G."/>
            <person name="De Carvalho L.P.S."/>
            <person name="Shen B."/>
        </authorList>
    </citation>
    <scope>NUCLEOTIDE SEQUENCE [LARGE SCALE GENOMIC DNA]</scope>
    <source>
        <strain evidence="9 10">NPDC005137</strain>
    </source>
</reference>
<dbReference type="Pfam" id="PF00270">
    <property type="entry name" value="DEAD"/>
    <property type="match status" value="1"/>
</dbReference>
<evidence type="ECO:0000256" key="1">
    <source>
        <dbReference type="ARBA" id="ARBA00001966"/>
    </source>
</evidence>
<evidence type="ECO:0000256" key="5">
    <source>
        <dbReference type="ARBA" id="ARBA00038058"/>
    </source>
</evidence>
<dbReference type="EC" id="5.6.2.3" evidence="6"/>
<dbReference type="GO" id="GO:0016787">
    <property type="term" value="F:hydrolase activity"/>
    <property type="evidence" value="ECO:0007669"/>
    <property type="project" value="UniProtKB-KW"/>
</dbReference>
<keyword evidence="2" id="KW-0547">Nucleotide-binding</keyword>
<comment type="cofactor">
    <cofactor evidence="1">
        <name>[4Fe-4S] cluster</name>
        <dbReference type="ChEBI" id="CHEBI:49883"/>
    </cofactor>
</comment>
<dbReference type="PANTHER" id="PTHR11472:SF34">
    <property type="entry name" value="REGULATOR OF TELOMERE ELONGATION HELICASE 1"/>
    <property type="match status" value="1"/>
</dbReference>
<protein>
    <recommendedName>
        <fullName evidence="6">DNA 5'-3' helicase</fullName>
        <ecNumber evidence="6">5.6.2.3</ecNumber>
    </recommendedName>
</protein>